<evidence type="ECO:0000256" key="1">
    <source>
        <dbReference type="SAM" id="Coils"/>
    </source>
</evidence>
<accession>A0ABR2ZHX8</accession>
<organism evidence="2 3">
    <name type="scientific">Marasmius tenuissimus</name>
    <dbReference type="NCBI Taxonomy" id="585030"/>
    <lineage>
        <taxon>Eukaryota</taxon>
        <taxon>Fungi</taxon>
        <taxon>Dikarya</taxon>
        <taxon>Basidiomycota</taxon>
        <taxon>Agaricomycotina</taxon>
        <taxon>Agaricomycetes</taxon>
        <taxon>Agaricomycetidae</taxon>
        <taxon>Agaricales</taxon>
        <taxon>Marasmiineae</taxon>
        <taxon>Marasmiaceae</taxon>
        <taxon>Marasmius</taxon>
    </lineage>
</organism>
<evidence type="ECO:0000313" key="3">
    <source>
        <dbReference type="Proteomes" id="UP001437256"/>
    </source>
</evidence>
<reference evidence="2 3" key="1">
    <citation type="submission" date="2024-05" db="EMBL/GenBank/DDBJ databases">
        <title>A draft genome resource for the thread blight pathogen Marasmius tenuissimus strain MS-2.</title>
        <authorList>
            <person name="Yulfo-Soto G.E."/>
            <person name="Baruah I.K."/>
            <person name="Amoako-Attah I."/>
            <person name="Bukari Y."/>
            <person name="Meinhardt L.W."/>
            <person name="Bailey B.A."/>
            <person name="Cohen S.P."/>
        </authorList>
    </citation>
    <scope>NUCLEOTIDE SEQUENCE [LARGE SCALE GENOMIC DNA]</scope>
    <source>
        <strain evidence="2 3">MS-2</strain>
    </source>
</reference>
<name>A0ABR2ZHX8_9AGAR</name>
<keyword evidence="3" id="KW-1185">Reference proteome</keyword>
<protein>
    <submittedName>
        <fullName evidence="2">Uncharacterized protein</fullName>
    </submittedName>
</protein>
<dbReference type="EMBL" id="JBBXMP010000145">
    <property type="protein sequence ID" value="KAL0061181.1"/>
    <property type="molecule type" value="Genomic_DNA"/>
</dbReference>
<feature type="coiled-coil region" evidence="1">
    <location>
        <begin position="159"/>
        <end position="186"/>
    </location>
</feature>
<comment type="caution">
    <text evidence="2">The sequence shown here is derived from an EMBL/GenBank/DDBJ whole genome shotgun (WGS) entry which is preliminary data.</text>
</comment>
<proteinExistence type="predicted"/>
<sequence>MPRRAVIPFRQKGTKPYSKSQRYTLVAKRLRNILGQLRIVAGIKFPSVPIHFKNQDAAPQYFVGTGTEVAGPSHPNFRDLGRIYYAEDGETRYPLQDDIPLSLLTSSRELLACLKERAQLKKWDTLDLENPDDEEPINDTLISASDEEEAEAEEEIEVEDELFEVREEFEEELFEVREEIEEDDEIVITGCRFPYEVKVWIYVSDEECCSMFYVKVYPRNGYKLTLNSMKAQLIRLGIRDGAAIERKHGDDWFFQPWDVPFVAPPQGKEIDLSCLAIPGWSEEWTEDMNP</sequence>
<dbReference type="Proteomes" id="UP001437256">
    <property type="component" value="Unassembled WGS sequence"/>
</dbReference>
<keyword evidence="1" id="KW-0175">Coiled coil</keyword>
<gene>
    <name evidence="2" type="ORF">AAF712_012001</name>
</gene>
<evidence type="ECO:0000313" key="2">
    <source>
        <dbReference type="EMBL" id="KAL0061181.1"/>
    </source>
</evidence>